<feature type="compositionally biased region" description="Pro residues" evidence="3">
    <location>
        <begin position="663"/>
        <end position="675"/>
    </location>
</feature>
<dbReference type="OrthoDB" id="546434at2759"/>
<proteinExistence type="predicted"/>
<dbReference type="InterPro" id="IPR001895">
    <property type="entry name" value="RASGEF_cat_dom"/>
</dbReference>
<gene>
    <name evidence="6" type="ORF">JVT61DRAFT_7196</name>
</gene>
<keyword evidence="7" id="KW-1185">Reference proteome</keyword>
<dbReference type="InterPro" id="IPR057827">
    <property type="entry name" value="WW_fungi"/>
</dbReference>
<dbReference type="Gene3D" id="1.20.870.10">
    <property type="entry name" value="Son of sevenless (SoS) protein Chain: S domain 1"/>
    <property type="match status" value="1"/>
</dbReference>
<feature type="domain" description="Ras-GEF" evidence="4">
    <location>
        <begin position="910"/>
        <end position="1144"/>
    </location>
</feature>
<dbReference type="Pfam" id="PF23518">
    <property type="entry name" value="WW_2"/>
    <property type="match status" value="1"/>
</dbReference>
<dbReference type="Pfam" id="PF25006">
    <property type="entry name" value="DUF7783"/>
    <property type="match status" value="1"/>
</dbReference>
<dbReference type="SMART" id="SM00147">
    <property type="entry name" value="RasGEF"/>
    <property type="match status" value="1"/>
</dbReference>
<accession>A0A8I2YJ21</accession>
<dbReference type="InterPro" id="IPR000651">
    <property type="entry name" value="Ras-like_Gua-exchang_fac_N"/>
</dbReference>
<dbReference type="PANTHER" id="PTHR23113">
    <property type="entry name" value="GUANINE NUCLEOTIDE EXCHANGE FACTOR"/>
    <property type="match status" value="1"/>
</dbReference>
<dbReference type="EMBL" id="JAGFBS010000025">
    <property type="protein sequence ID" value="KAG6372794.1"/>
    <property type="molecule type" value="Genomic_DNA"/>
</dbReference>
<dbReference type="PROSITE" id="PS50009">
    <property type="entry name" value="RASGEF_CAT"/>
    <property type="match status" value="1"/>
</dbReference>
<evidence type="ECO:0000256" key="2">
    <source>
        <dbReference type="PROSITE-ProRule" id="PRU00168"/>
    </source>
</evidence>
<name>A0A8I2YJ21_9AGAM</name>
<feature type="domain" description="N-terminal Ras-GEF" evidence="5">
    <location>
        <begin position="750"/>
        <end position="881"/>
    </location>
</feature>
<organism evidence="6 7">
    <name type="scientific">Boletus reticuloceps</name>
    <dbReference type="NCBI Taxonomy" id="495285"/>
    <lineage>
        <taxon>Eukaryota</taxon>
        <taxon>Fungi</taxon>
        <taxon>Dikarya</taxon>
        <taxon>Basidiomycota</taxon>
        <taxon>Agaricomycotina</taxon>
        <taxon>Agaricomycetes</taxon>
        <taxon>Agaricomycetidae</taxon>
        <taxon>Boletales</taxon>
        <taxon>Boletineae</taxon>
        <taxon>Boletaceae</taxon>
        <taxon>Boletoideae</taxon>
        <taxon>Boletus</taxon>
    </lineage>
</organism>
<dbReference type="InterPro" id="IPR023578">
    <property type="entry name" value="Ras_GEF_dom_sf"/>
</dbReference>
<dbReference type="GO" id="GO:0005085">
    <property type="term" value="F:guanyl-nucleotide exchange factor activity"/>
    <property type="evidence" value="ECO:0007669"/>
    <property type="project" value="UniProtKB-KW"/>
</dbReference>
<dbReference type="SMART" id="SM00229">
    <property type="entry name" value="RasGEFN"/>
    <property type="match status" value="1"/>
</dbReference>
<dbReference type="InterPro" id="IPR036964">
    <property type="entry name" value="RASGEF_cat_dom_sf"/>
</dbReference>
<dbReference type="PANTHER" id="PTHR23113:SF368">
    <property type="entry name" value="CELL DIVISION CONTROL PROTEIN 25"/>
    <property type="match status" value="1"/>
</dbReference>
<dbReference type="Gene3D" id="1.10.840.10">
    <property type="entry name" value="Ras guanine-nucleotide exchange factors catalytic domain"/>
    <property type="match status" value="1"/>
</dbReference>
<evidence type="ECO:0000313" key="7">
    <source>
        <dbReference type="Proteomes" id="UP000683000"/>
    </source>
</evidence>
<dbReference type="PROSITE" id="PS50212">
    <property type="entry name" value="RASGEF_NTER"/>
    <property type="match status" value="1"/>
</dbReference>
<dbReference type="Proteomes" id="UP000683000">
    <property type="component" value="Unassembled WGS sequence"/>
</dbReference>
<comment type="caution">
    <text evidence="6">The sequence shown here is derived from an EMBL/GenBank/DDBJ whole genome shotgun (WGS) entry which is preliminary data.</text>
</comment>
<reference evidence="6" key="1">
    <citation type="submission" date="2021-03" db="EMBL/GenBank/DDBJ databases">
        <title>Evolutionary innovations through gain and loss of genes in the ectomycorrhizal Boletales.</title>
        <authorList>
            <person name="Wu G."/>
            <person name="Miyauchi S."/>
            <person name="Morin E."/>
            <person name="Yang Z.-L."/>
            <person name="Xu J."/>
            <person name="Martin F.M."/>
        </authorList>
    </citation>
    <scope>NUCLEOTIDE SEQUENCE</scope>
    <source>
        <strain evidence="6">BR01</strain>
    </source>
</reference>
<evidence type="ECO:0000259" key="5">
    <source>
        <dbReference type="PROSITE" id="PS50212"/>
    </source>
</evidence>
<sequence length="1162" mass="129801">MAAPLVETRPVVSVRSSIRGLPAIPTATRPTHSRDFWIPQVTQDGQIYYANTLTGKRSRDLPRDSDDDVSDSDLVGLTAFQSSVRSGSGDGLGLVTHNDTVEFPRNATVPLQADPAANDTAPLSLAAPTLQVSDIPQTPVKPLPLTIRPDMATPRPRANTDFVTSNHHSNRVPGVLFDSLTAPLRHHSISATDPPRLSLHQRSISSERHALSSYSKTHHFPVLREAPRVQQATRLSDVPDMQEPLPLAGPPRPTALQPLSSPAPELVSELLQRAQQCIHSVILHLRQFGIPKVTDDEKIVDSLICAAITAVRDLLYVSGPSVRHFGGKSRTDRGASNASQTPLVPAQRRAIATLSKFVLSARAVLNDGPWIESDDVSQLSSDAEELERSVVEFVSIAQGVRSQGVIGPRRLCGYLIAPHADPAKAGAGTAGTWKGFGWVNIEDDEEAPRRNLTAVTFNEFANYMSRVQERLSTLTEVIRETRPAEVVTTSAQELFRHLSSLVLFLGDIHIARHVDIETVDQARLSHGAQYMRTVEKARVLVRSFEATTQAIYDDGAELLVTAQRVRRVEPCESWKGRDMAYDALEALSSSLDFNLKISQQNLESLMRIGTEQAAVLEQCNKTPVEWRMSQRSLVSAILANQALETMYDNHETSDVAEDVDEPSPSPTSIEPPPVPTSGKPRIIPRNQVSTRIPFDDDDALETIRTPPRPDKIRAFFGDDAPTHYLNSLSAGAKPWYLRPNYNPEEVLIDPDGTVRGGTVPALVERLTAHEYADTNFARAFLMTFKSFMALDELFNLLVERFWIQPPPNLNSHELEDWRHHKQNIVRIRVINTMRLIAQDEDLLTKEDHGILDRMAQFASGNDVFKIAAAKQLLAAIKRAHSGNIRKAMSQSMTPPPAPIVPKRVELLDIDPLELARQLTITESQLYLKIQPSECLQRSKQSRTEYHDGVANFIRRSNRITHWVTYSILCKDEPRRRAAVMKQFVLIADRCRAIQNFSTMMAIVTGLNSSPIHRLKRSWEQVSSKFMSQLESCEALINSYKHYNNYRSTLATVAPPCVPFVGVFLTALTHIQEGSKNYLPGDLVNFRKRQKSSEVIQDLQRWQTQPHNFHPLPSVLVFLNESLSQFGDHDASEVFWKLSMEREPRERDEQLAKWLADTTGFGQ</sequence>
<evidence type="ECO:0000313" key="6">
    <source>
        <dbReference type="EMBL" id="KAG6372794.1"/>
    </source>
</evidence>
<dbReference type="InterPro" id="IPR008937">
    <property type="entry name" value="Ras-like_GEF"/>
</dbReference>
<dbReference type="InterPro" id="IPR056685">
    <property type="entry name" value="DUF7783"/>
</dbReference>
<dbReference type="GO" id="GO:0007265">
    <property type="term" value="P:Ras protein signal transduction"/>
    <property type="evidence" value="ECO:0007669"/>
    <property type="project" value="TreeGrafter"/>
</dbReference>
<keyword evidence="1 2" id="KW-0344">Guanine-nucleotide releasing factor</keyword>
<protein>
    <submittedName>
        <fullName evidence="6">Ras GEF</fullName>
    </submittedName>
</protein>
<dbReference type="SUPFAM" id="SSF48366">
    <property type="entry name" value="Ras GEF"/>
    <property type="match status" value="1"/>
</dbReference>
<feature type="region of interest" description="Disordered" evidence="3">
    <location>
        <begin position="652"/>
        <end position="683"/>
    </location>
</feature>
<dbReference type="CDD" id="cd06224">
    <property type="entry name" value="REM"/>
    <property type="match status" value="1"/>
</dbReference>
<dbReference type="Pfam" id="PF00618">
    <property type="entry name" value="RasGEF_N"/>
    <property type="match status" value="1"/>
</dbReference>
<dbReference type="AlphaFoldDB" id="A0A8I2YJ21"/>
<dbReference type="CDD" id="cd00155">
    <property type="entry name" value="RasGEF"/>
    <property type="match status" value="1"/>
</dbReference>
<evidence type="ECO:0000256" key="3">
    <source>
        <dbReference type="SAM" id="MobiDB-lite"/>
    </source>
</evidence>
<evidence type="ECO:0000256" key="1">
    <source>
        <dbReference type="ARBA" id="ARBA00022658"/>
    </source>
</evidence>
<dbReference type="GO" id="GO:0005886">
    <property type="term" value="C:plasma membrane"/>
    <property type="evidence" value="ECO:0007669"/>
    <property type="project" value="TreeGrafter"/>
</dbReference>
<dbReference type="Pfam" id="PF00617">
    <property type="entry name" value="RasGEF"/>
    <property type="match status" value="1"/>
</dbReference>
<evidence type="ECO:0000259" key="4">
    <source>
        <dbReference type="PROSITE" id="PS50009"/>
    </source>
</evidence>